<evidence type="ECO:0000256" key="1">
    <source>
        <dbReference type="ARBA" id="ARBA00005495"/>
    </source>
</evidence>
<dbReference type="GO" id="GO:0016846">
    <property type="term" value="F:carbon-sulfur lyase activity"/>
    <property type="evidence" value="ECO:0007669"/>
    <property type="project" value="InterPro"/>
</dbReference>
<accession>A0A3A1PGQ6</accession>
<comment type="similarity">
    <text evidence="1">Belongs to the Gfa family.</text>
</comment>
<sequence>MTSYRRQGSCHCGAVRFTVEFPDETLPASRCNCTMCAMKGAVMSYVPLEAVTITQGADRLACYSFNTGVAKHHFCPTCGIHLFHQARSDPDKYAINVATLENVSPYEDFPLVPIANGQRHSKDNNGERLMAGLLRFEPSSDGDWGTLNNLKV</sequence>
<proteinExistence type="inferred from homology"/>
<comment type="caution">
    <text evidence="5">The sequence shown here is derived from an EMBL/GenBank/DDBJ whole genome shotgun (WGS) entry which is preliminary data.</text>
</comment>
<dbReference type="PANTHER" id="PTHR28620">
    <property type="entry name" value="CENTROMERE PROTEIN V"/>
    <property type="match status" value="1"/>
</dbReference>
<keyword evidence="2" id="KW-0479">Metal-binding</keyword>
<dbReference type="PANTHER" id="PTHR28620:SF1">
    <property type="entry name" value="CENP-V_GFA DOMAIN-CONTAINING PROTEIN"/>
    <property type="match status" value="1"/>
</dbReference>
<keyword evidence="6" id="KW-1185">Reference proteome</keyword>
<dbReference type="AlphaFoldDB" id="A0A3A1PGQ6"/>
<dbReference type="InterPro" id="IPR011057">
    <property type="entry name" value="Mss4-like_sf"/>
</dbReference>
<reference evidence="5 6" key="1">
    <citation type="submission" date="2018-08" db="EMBL/GenBank/DDBJ databases">
        <title>Erythrobacter zhengii sp.nov., a bacterium isolated from deep-sea sediment.</title>
        <authorList>
            <person name="Fang C."/>
            <person name="Wu Y.-H."/>
            <person name="Sun C."/>
            <person name="Wang H."/>
            <person name="Cheng H."/>
            <person name="Meng F.-X."/>
            <person name="Wang C.-S."/>
            <person name="Xu X.-W."/>
        </authorList>
    </citation>
    <scope>NUCLEOTIDE SEQUENCE [LARGE SCALE GENOMIC DNA]</scope>
    <source>
        <strain evidence="5 6">CCTCC AB 2015396</strain>
    </source>
</reference>
<evidence type="ECO:0000313" key="5">
    <source>
        <dbReference type="EMBL" id="RIV92792.1"/>
    </source>
</evidence>
<dbReference type="RefSeq" id="WP_119591360.1">
    <property type="nucleotide sequence ID" value="NZ_QXFM01000007.1"/>
</dbReference>
<name>A0A3A1PGQ6_9SPHN</name>
<evidence type="ECO:0000313" key="6">
    <source>
        <dbReference type="Proteomes" id="UP000265366"/>
    </source>
</evidence>
<dbReference type="InterPro" id="IPR052355">
    <property type="entry name" value="CENP-V-like"/>
</dbReference>
<gene>
    <name evidence="5" type="ORF">D2V17_01410</name>
</gene>
<dbReference type="EMBL" id="QXFM01000007">
    <property type="protein sequence ID" value="RIV92792.1"/>
    <property type="molecule type" value="Genomic_DNA"/>
</dbReference>
<dbReference type="Pfam" id="PF04828">
    <property type="entry name" value="GFA"/>
    <property type="match status" value="1"/>
</dbReference>
<dbReference type="OrthoDB" id="9805575at2"/>
<keyword evidence="3" id="KW-0862">Zinc</keyword>
<dbReference type="Gene3D" id="2.170.150.70">
    <property type="match status" value="1"/>
</dbReference>
<evidence type="ECO:0000256" key="3">
    <source>
        <dbReference type="ARBA" id="ARBA00022833"/>
    </source>
</evidence>
<dbReference type="Proteomes" id="UP000265366">
    <property type="component" value="Unassembled WGS sequence"/>
</dbReference>
<dbReference type="InterPro" id="IPR006913">
    <property type="entry name" value="CENP-V/GFA"/>
</dbReference>
<dbReference type="SUPFAM" id="SSF51316">
    <property type="entry name" value="Mss4-like"/>
    <property type="match status" value="1"/>
</dbReference>
<evidence type="ECO:0000256" key="2">
    <source>
        <dbReference type="ARBA" id="ARBA00022723"/>
    </source>
</evidence>
<dbReference type="PROSITE" id="PS51891">
    <property type="entry name" value="CENP_V_GFA"/>
    <property type="match status" value="1"/>
</dbReference>
<organism evidence="5 6">
    <name type="scientific">Aurantiacibacter xanthus</name>
    <dbReference type="NCBI Taxonomy" id="1784712"/>
    <lineage>
        <taxon>Bacteria</taxon>
        <taxon>Pseudomonadati</taxon>
        <taxon>Pseudomonadota</taxon>
        <taxon>Alphaproteobacteria</taxon>
        <taxon>Sphingomonadales</taxon>
        <taxon>Erythrobacteraceae</taxon>
        <taxon>Aurantiacibacter</taxon>
    </lineage>
</organism>
<feature type="domain" description="CENP-V/GFA" evidence="4">
    <location>
        <begin position="6"/>
        <end position="107"/>
    </location>
</feature>
<evidence type="ECO:0000259" key="4">
    <source>
        <dbReference type="PROSITE" id="PS51891"/>
    </source>
</evidence>
<dbReference type="GO" id="GO:0046872">
    <property type="term" value="F:metal ion binding"/>
    <property type="evidence" value="ECO:0007669"/>
    <property type="project" value="UniProtKB-KW"/>
</dbReference>
<protein>
    <submittedName>
        <fullName evidence="5">GFA family protein</fullName>
    </submittedName>
</protein>